<dbReference type="CDD" id="cd00610">
    <property type="entry name" value="OAT_like"/>
    <property type="match status" value="1"/>
</dbReference>
<evidence type="ECO:0000256" key="1">
    <source>
        <dbReference type="ARBA" id="ARBA00008954"/>
    </source>
</evidence>
<keyword evidence="4 5" id="KW-0663">Pyridoxal phosphate</keyword>
<dbReference type="Proteomes" id="UP000215059">
    <property type="component" value="Unassembled WGS sequence"/>
</dbReference>
<dbReference type="InterPro" id="IPR005814">
    <property type="entry name" value="Aminotrans_3"/>
</dbReference>
<dbReference type="GO" id="GO:0030170">
    <property type="term" value="F:pyridoxal phosphate binding"/>
    <property type="evidence" value="ECO:0007669"/>
    <property type="project" value="InterPro"/>
</dbReference>
<dbReference type="InterPro" id="IPR015422">
    <property type="entry name" value="PyrdxlP-dep_Trfase_small"/>
</dbReference>
<comment type="similarity">
    <text evidence="1 5">Belongs to the class-III pyridoxal-phosphate-dependent aminotransferase family.</text>
</comment>
<evidence type="ECO:0000313" key="7">
    <source>
        <dbReference type="Proteomes" id="UP000215059"/>
    </source>
</evidence>
<dbReference type="InterPro" id="IPR049704">
    <property type="entry name" value="Aminotrans_3_PPA_site"/>
</dbReference>
<dbReference type="PIRSF" id="PIRSF000521">
    <property type="entry name" value="Transaminase_4ab_Lys_Orn"/>
    <property type="match status" value="1"/>
</dbReference>
<proteinExistence type="inferred from homology"/>
<protein>
    <submittedName>
        <fullName evidence="6">Aspartate aminotransferase family protein</fullName>
    </submittedName>
</protein>
<dbReference type="Gene3D" id="3.40.640.10">
    <property type="entry name" value="Type I PLP-dependent aspartate aminotransferase-like (Major domain)"/>
    <property type="match status" value="1"/>
</dbReference>
<dbReference type="FunFam" id="3.40.640.10:FF:000014">
    <property type="entry name" value="Adenosylmethionine-8-amino-7-oxononanoate aminotransferase, probable"/>
    <property type="match status" value="1"/>
</dbReference>
<dbReference type="Pfam" id="PF00202">
    <property type="entry name" value="Aminotran_3"/>
    <property type="match status" value="1"/>
</dbReference>
<dbReference type="AlphaFoldDB" id="A0A235FBY4"/>
<comment type="caution">
    <text evidence="6">The sequence shown here is derived from an EMBL/GenBank/DDBJ whole genome shotgun (WGS) entry which is preliminary data.</text>
</comment>
<evidence type="ECO:0000256" key="2">
    <source>
        <dbReference type="ARBA" id="ARBA00022576"/>
    </source>
</evidence>
<keyword evidence="7" id="KW-1185">Reference proteome</keyword>
<dbReference type="Gene3D" id="3.90.1150.10">
    <property type="entry name" value="Aspartate Aminotransferase, domain 1"/>
    <property type="match status" value="1"/>
</dbReference>
<keyword evidence="2 6" id="KW-0032">Aminotransferase</keyword>
<reference evidence="6 7" key="1">
    <citation type="submission" date="2017-07" db="EMBL/GenBank/DDBJ databases">
        <title>Fictibacillus sp. nov. GDSW-R2A3 Genome sequencing and assembly.</title>
        <authorList>
            <person name="Mayilraj S."/>
        </authorList>
    </citation>
    <scope>NUCLEOTIDE SEQUENCE [LARGE SCALE GENOMIC DNA]</scope>
    <source>
        <strain evidence="6 7">GDSW-R2A3</strain>
    </source>
</reference>
<keyword evidence="3 6" id="KW-0808">Transferase</keyword>
<evidence type="ECO:0000256" key="5">
    <source>
        <dbReference type="RuleBase" id="RU003560"/>
    </source>
</evidence>
<evidence type="ECO:0000313" key="6">
    <source>
        <dbReference type="EMBL" id="OYD58709.1"/>
    </source>
</evidence>
<dbReference type="EMBL" id="NOII01000001">
    <property type="protein sequence ID" value="OYD58709.1"/>
    <property type="molecule type" value="Genomic_DNA"/>
</dbReference>
<dbReference type="OrthoDB" id="9807885at2"/>
<evidence type="ECO:0000256" key="4">
    <source>
        <dbReference type="ARBA" id="ARBA00022898"/>
    </source>
</evidence>
<dbReference type="InterPro" id="IPR015424">
    <property type="entry name" value="PyrdxlP-dep_Trfase"/>
</dbReference>
<dbReference type="PANTHER" id="PTHR43094">
    <property type="entry name" value="AMINOTRANSFERASE"/>
    <property type="match status" value="1"/>
</dbReference>
<name>A0A235FBY4_9BACL</name>
<dbReference type="PANTHER" id="PTHR43094:SF1">
    <property type="entry name" value="AMINOTRANSFERASE CLASS-III"/>
    <property type="match status" value="1"/>
</dbReference>
<gene>
    <name evidence="6" type="ORF">CGZ90_02070</name>
</gene>
<dbReference type="SUPFAM" id="SSF53383">
    <property type="entry name" value="PLP-dependent transferases"/>
    <property type="match status" value="1"/>
</dbReference>
<dbReference type="NCBIfam" id="NF005375">
    <property type="entry name" value="PRK06917.1"/>
    <property type="match status" value="1"/>
</dbReference>
<dbReference type="PROSITE" id="PS00600">
    <property type="entry name" value="AA_TRANSFER_CLASS_3"/>
    <property type="match status" value="1"/>
</dbReference>
<evidence type="ECO:0000256" key="3">
    <source>
        <dbReference type="ARBA" id="ARBA00022679"/>
    </source>
</evidence>
<organism evidence="6 7">
    <name type="scientific">Fictibacillus aquaticus</name>
    <dbReference type="NCBI Taxonomy" id="2021314"/>
    <lineage>
        <taxon>Bacteria</taxon>
        <taxon>Bacillati</taxon>
        <taxon>Bacillota</taxon>
        <taxon>Bacilli</taxon>
        <taxon>Bacillales</taxon>
        <taxon>Fictibacillaceae</taxon>
        <taxon>Fictibacillus</taxon>
    </lineage>
</organism>
<accession>A0A235FBY4</accession>
<dbReference type="GO" id="GO:0008483">
    <property type="term" value="F:transaminase activity"/>
    <property type="evidence" value="ECO:0007669"/>
    <property type="project" value="UniProtKB-KW"/>
</dbReference>
<sequence length="468" mass="50956">MALSGFASCKGVVWVNTHLIKPLVGESYPVVDYGRGIYLFGKDGKKYIDGSSGAVTANIGHGVKEIYEAMCRQAEKVSFVYRSHFTSEPAEELAEKLAQSAPGDLNAVFFVNSGSEATETALKVAIQYFQEQGQPEKIQILSRRTSYHGITLGSLSMSGHPLRRQRFEPLLEDFPAVAPPYCYQCPFKLSYPSCKMKCADDLEEAILSIGSENIAAFIAEPVIGASGGAITPPDEYYPRVKAICEKYNILFIADEVMTGMGRTGKMFAMDHWDVVPDIIATGKGMSAGYTPMAAAIVSDRIMKVIENGTKVIMSGHTFSANPFSAAVCLAVMDYMDKNNVVQNAQKQGIYLIEKLKKLQEEFEVIGDVRGKGLLCGIELVRDRTAREPFSLNEKITETFISICFENGLIVYPAVAGVTGFSGDAVIIAPPLTITSEEIDELAGILSSSLKQLTGKLEQEGKLILKRAN</sequence>
<dbReference type="InterPro" id="IPR015421">
    <property type="entry name" value="PyrdxlP-dep_Trfase_major"/>
</dbReference>